<dbReference type="PANTHER" id="PTHR36442">
    <property type="entry name" value="CYCLIC-DI-AMP PHOSPHODIESTERASE PGPH"/>
    <property type="match status" value="1"/>
</dbReference>
<feature type="transmembrane region" description="Helical" evidence="1">
    <location>
        <begin position="454"/>
        <end position="474"/>
    </location>
</feature>
<dbReference type="InterPro" id="IPR011621">
    <property type="entry name" value="Metal-dep_PHydrolase_7TM_intra"/>
</dbReference>
<keyword evidence="4" id="KW-1185">Reference proteome</keyword>
<dbReference type="Gene3D" id="1.10.3210.10">
    <property type="entry name" value="Hypothetical protein af1432"/>
    <property type="match status" value="1"/>
</dbReference>
<dbReference type="AlphaFoldDB" id="A0A5C6AB20"/>
<feature type="transmembrane region" description="Helical" evidence="1">
    <location>
        <begin position="408"/>
        <end position="425"/>
    </location>
</feature>
<dbReference type="Pfam" id="PF07698">
    <property type="entry name" value="7TM-7TMR_HD"/>
    <property type="match status" value="1"/>
</dbReference>
<protein>
    <submittedName>
        <fullName evidence="3">Ribonuclease Y</fullName>
    </submittedName>
</protein>
<dbReference type="NCBIfam" id="TIGR00277">
    <property type="entry name" value="HDIG"/>
    <property type="match status" value="1"/>
</dbReference>
<keyword evidence="1" id="KW-0812">Transmembrane</keyword>
<feature type="transmembrane region" description="Helical" evidence="1">
    <location>
        <begin position="36"/>
        <end position="57"/>
    </location>
</feature>
<evidence type="ECO:0000313" key="3">
    <source>
        <dbReference type="EMBL" id="TWT96600.1"/>
    </source>
</evidence>
<evidence type="ECO:0000259" key="2">
    <source>
        <dbReference type="SMART" id="SM00471"/>
    </source>
</evidence>
<dbReference type="InterPro" id="IPR052722">
    <property type="entry name" value="PgpH_phosphodiesterase"/>
</dbReference>
<gene>
    <name evidence="3" type="primary">rny_2</name>
    <name evidence="3" type="ORF">Pla108_23690</name>
</gene>
<dbReference type="InterPro" id="IPR006675">
    <property type="entry name" value="HDIG_dom"/>
</dbReference>
<feature type="transmembrane region" description="Helical" evidence="1">
    <location>
        <begin position="486"/>
        <end position="507"/>
    </location>
</feature>
<accession>A0A5C6AB20</accession>
<sequence>MASPPSKRTRSQRVATVELPPGRFSTLLGQLRRGVVVLRLAIAALAAALLMVMMQGWQPPRDFAPTQIPSRDLTARVEFKQPDERATREARSRARRFAEAVYDNDPAPLTQLVAQVRNEVLQLAAAESLETVDMAVWSPYLPTLAEGTPEPTDEEKRTEFERFRTALATEESRDLFGAALEKAIGPIADRGILEQQPVDANAEQILVQRAGAEGVQRDLAVRDALIDNVRNDLDQSLRRLMPTLDVARHVFARLRLDLPVTLKINENATRVQSDRKAEEVADVFRVYQPGDRLAEAGEPLTDARVALLELDYQQMLSDLSTGERIRRAISVFWVYAAMLALCGLGLYRTDREAVAELSRYATLLIAFLLACAGMLGTLLAAGSAWRLEMIPLLLLGMTIAVAYRHQSALLVTATAGLVAAIGLGWSVGETIVAVAPAAASIALLDSVRHRSKLLVVGFWAGVVAIITTLAVGSIESQPLWPTLKLAVATGLWPVIAGSLLTVSLPLVERIFNVQTDLSLIELGDPAHPLLQELVRRAPGTYNHSITVASIAEAAAESIGARGLLVRVGAYFHDIGKMLKPGYFIENQSRGVNQHDTLVPAMSTLVIIAHVKDGSDLARQNKLPQCIIDFIEQHHGTTLVEYFYRQAQKKSLDQDDDAKVDESRFRYPGPKPQTKEAAVLMMADAVESASRALVEPTPSRIENLVEELTRKRLDDGQFDECGVTLQELHTIGESLIKSLTAVYHGRVKYPDQETA</sequence>
<dbReference type="PANTHER" id="PTHR36442:SF1">
    <property type="entry name" value="CYCLIC-DI-AMP PHOSPHODIESTERASE PGPH"/>
    <property type="match status" value="1"/>
</dbReference>
<evidence type="ECO:0000313" key="4">
    <source>
        <dbReference type="Proteomes" id="UP000317421"/>
    </source>
</evidence>
<evidence type="ECO:0000256" key="1">
    <source>
        <dbReference type="SAM" id="Phobius"/>
    </source>
</evidence>
<organism evidence="3 4">
    <name type="scientific">Botrimarina colliarenosi</name>
    <dbReference type="NCBI Taxonomy" id="2528001"/>
    <lineage>
        <taxon>Bacteria</taxon>
        <taxon>Pseudomonadati</taxon>
        <taxon>Planctomycetota</taxon>
        <taxon>Planctomycetia</taxon>
        <taxon>Pirellulales</taxon>
        <taxon>Lacipirellulaceae</taxon>
        <taxon>Botrimarina</taxon>
    </lineage>
</organism>
<dbReference type="InterPro" id="IPR006674">
    <property type="entry name" value="HD_domain"/>
</dbReference>
<dbReference type="InterPro" id="IPR003607">
    <property type="entry name" value="HD/PDEase_dom"/>
</dbReference>
<feature type="transmembrane region" description="Helical" evidence="1">
    <location>
        <begin position="328"/>
        <end position="347"/>
    </location>
</feature>
<feature type="domain" description="HD/PDEase" evidence="2">
    <location>
        <begin position="536"/>
        <end position="697"/>
    </location>
</feature>
<dbReference type="Pfam" id="PF07697">
    <property type="entry name" value="7TMR-HDED"/>
    <property type="match status" value="1"/>
</dbReference>
<dbReference type="SMART" id="SM00471">
    <property type="entry name" value="HDc"/>
    <property type="match status" value="1"/>
</dbReference>
<dbReference type="Pfam" id="PF01966">
    <property type="entry name" value="HD"/>
    <property type="match status" value="1"/>
</dbReference>
<dbReference type="OrthoDB" id="9806952at2"/>
<dbReference type="SUPFAM" id="SSF109604">
    <property type="entry name" value="HD-domain/PDEase-like"/>
    <property type="match status" value="1"/>
</dbReference>
<proteinExistence type="predicted"/>
<keyword evidence="1" id="KW-1133">Transmembrane helix</keyword>
<name>A0A5C6AB20_9BACT</name>
<keyword evidence="1" id="KW-0472">Membrane</keyword>
<dbReference type="RefSeq" id="WP_146445125.1">
    <property type="nucleotide sequence ID" value="NZ_SJPR01000003.1"/>
</dbReference>
<dbReference type="Proteomes" id="UP000317421">
    <property type="component" value="Unassembled WGS sequence"/>
</dbReference>
<feature type="transmembrane region" description="Helical" evidence="1">
    <location>
        <begin position="359"/>
        <end position="379"/>
    </location>
</feature>
<dbReference type="CDD" id="cd00077">
    <property type="entry name" value="HDc"/>
    <property type="match status" value="1"/>
</dbReference>
<dbReference type="InterPro" id="IPR011624">
    <property type="entry name" value="Metal-dep_PHydrolase_7TM_extra"/>
</dbReference>
<reference evidence="3 4" key="1">
    <citation type="submission" date="2019-02" db="EMBL/GenBank/DDBJ databases">
        <title>Deep-cultivation of Planctomycetes and their phenomic and genomic characterization uncovers novel biology.</title>
        <authorList>
            <person name="Wiegand S."/>
            <person name="Jogler M."/>
            <person name="Boedeker C."/>
            <person name="Pinto D."/>
            <person name="Vollmers J."/>
            <person name="Rivas-Marin E."/>
            <person name="Kohn T."/>
            <person name="Peeters S.H."/>
            <person name="Heuer A."/>
            <person name="Rast P."/>
            <person name="Oberbeckmann S."/>
            <person name="Bunk B."/>
            <person name="Jeske O."/>
            <person name="Meyerdierks A."/>
            <person name="Storesund J.E."/>
            <person name="Kallscheuer N."/>
            <person name="Luecker S."/>
            <person name="Lage O.M."/>
            <person name="Pohl T."/>
            <person name="Merkel B.J."/>
            <person name="Hornburger P."/>
            <person name="Mueller R.-W."/>
            <person name="Bruemmer F."/>
            <person name="Labrenz M."/>
            <person name="Spormann A.M."/>
            <person name="Op Den Camp H."/>
            <person name="Overmann J."/>
            <person name="Amann R."/>
            <person name="Jetten M.S.M."/>
            <person name="Mascher T."/>
            <person name="Medema M.H."/>
            <person name="Devos D.P."/>
            <person name="Kaster A.-K."/>
            <person name="Ovreas L."/>
            <person name="Rohde M."/>
            <person name="Galperin M.Y."/>
            <person name="Jogler C."/>
        </authorList>
    </citation>
    <scope>NUCLEOTIDE SEQUENCE [LARGE SCALE GENOMIC DNA]</scope>
    <source>
        <strain evidence="3 4">Pla108</strain>
    </source>
</reference>
<dbReference type="EMBL" id="SJPR01000003">
    <property type="protein sequence ID" value="TWT96600.1"/>
    <property type="molecule type" value="Genomic_DNA"/>
</dbReference>
<comment type="caution">
    <text evidence="3">The sequence shown here is derived from an EMBL/GenBank/DDBJ whole genome shotgun (WGS) entry which is preliminary data.</text>
</comment>